<dbReference type="GeneID" id="6756907"/>
<sequence>MPENQTRLGSDLFIIRLPNFLSVEPKIVNAMSLTNTLECRPFNSINYEDEFSDDEVLDEEGRARLKLRMENTIRWRKLNKGDLFEEESNAKIVEWSDGRPHSTESQTHRKMTLSIADKCSKAQKICILPAIEKNPEYRRHEMIKVKCHITATDFTFGKNLLMFLIQKEEEKLRASIRRENQQRRIRERSHTNLTPNYLEMIKQNQYVEPGFNDSVDDFEVSEEETNVLSSRSVRKSASSESDDEFTKRKQVETELVNNKKRRILSQAVVPSDDDDST</sequence>
<dbReference type="PhylomeDB" id="B3S625"/>
<dbReference type="HOGENOM" id="CLU_1005859_0_0_1"/>
<dbReference type="STRING" id="10228.B3S625"/>
<dbReference type="PANTHER" id="PTHR23146">
    <property type="entry name" value="LEO1 PROTEIN"/>
    <property type="match status" value="1"/>
</dbReference>
<dbReference type="Proteomes" id="UP000009022">
    <property type="component" value="Unassembled WGS sequence"/>
</dbReference>
<proteinExistence type="predicted"/>
<dbReference type="InParanoid" id="B3S625"/>
<dbReference type="Pfam" id="PF04004">
    <property type="entry name" value="Leo1"/>
    <property type="match status" value="1"/>
</dbReference>
<dbReference type="CTD" id="6756907"/>
<evidence type="ECO:0000313" key="2">
    <source>
        <dbReference type="EMBL" id="EDV21687.1"/>
    </source>
</evidence>
<dbReference type="GO" id="GO:0006368">
    <property type="term" value="P:transcription elongation by RNA polymerase II"/>
    <property type="evidence" value="ECO:0007669"/>
    <property type="project" value="InterPro"/>
</dbReference>
<protein>
    <submittedName>
        <fullName evidence="2">Uncharacterized protein</fullName>
    </submittedName>
</protein>
<evidence type="ECO:0000256" key="1">
    <source>
        <dbReference type="SAM" id="MobiDB-lite"/>
    </source>
</evidence>
<dbReference type="AlphaFoldDB" id="B3S625"/>
<evidence type="ECO:0000313" key="3">
    <source>
        <dbReference type="Proteomes" id="UP000009022"/>
    </source>
</evidence>
<dbReference type="GO" id="GO:0016593">
    <property type="term" value="C:Cdc73/Paf1 complex"/>
    <property type="evidence" value="ECO:0007669"/>
    <property type="project" value="InterPro"/>
</dbReference>
<dbReference type="KEGG" id="tad:TRIADDRAFT_59652"/>
<name>B3S625_TRIAD</name>
<accession>B3S625</accession>
<keyword evidence="3" id="KW-1185">Reference proteome</keyword>
<dbReference type="PANTHER" id="PTHR23146:SF0">
    <property type="entry name" value="RNA POLYMERASE-ASSOCIATED PROTEIN LEO1"/>
    <property type="match status" value="1"/>
</dbReference>
<reference evidence="2 3" key="1">
    <citation type="journal article" date="2008" name="Nature">
        <title>The Trichoplax genome and the nature of placozoans.</title>
        <authorList>
            <person name="Srivastava M."/>
            <person name="Begovic E."/>
            <person name="Chapman J."/>
            <person name="Putnam N.H."/>
            <person name="Hellsten U."/>
            <person name="Kawashima T."/>
            <person name="Kuo A."/>
            <person name="Mitros T."/>
            <person name="Salamov A."/>
            <person name="Carpenter M.L."/>
            <person name="Signorovitch A.Y."/>
            <person name="Moreno M.A."/>
            <person name="Kamm K."/>
            <person name="Grimwood J."/>
            <person name="Schmutz J."/>
            <person name="Shapiro H."/>
            <person name="Grigoriev I.V."/>
            <person name="Buss L.W."/>
            <person name="Schierwater B."/>
            <person name="Dellaporta S.L."/>
            <person name="Rokhsar D.S."/>
        </authorList>
    </citation>
    <scope>NUCLEOTIDE SEQUENCE [LARGE SCALE GENOMIC DNA]</scope>
    <source>
        <strain evidence="2 3">Grell-BS-1999</strain>
    </source>
</reference>
<dbReference type="OMA" id="MENTIRW"/>
<gene>
    <name evidence="2" type="ORF">TRIADDRAFT_59652</name>
</gene>
<feature type="compositionally biased region" description="Low complexity" evidence="1">
    <location>
        <begin position="229"/>
        <end position="239"/>
    </location>
</feature>
<dbReference type="InterPro" id="IPR007149">
    <property type="entry name" value="Leo1"/>
</dbReference>
<dbReference type="RefSeq" id="XP_002115835.1">
    <property type="nucleotide sequence ID" value="XM_002115799.1"/>
</dbReference>
<dbReference type="OrthoDB" id="20844at2759"/>
<dbReference type="eggNOG" id="KOG2428">
    <property type="taxonomic scope" value="Eukaryota"/>
</dbReference>
<feature type="region of interest" description="Disordered" evidence="1">
    <location>
        <begin position="228"/>
        <end position="249"/>
    </location>
</feature>
<dbReference type="EMBL" id="DS985252">
    <property type="protein sequence ID" value="EDV21687.1"/>
    <property type="molecule type" value="Genomic_DNA"/>
</dbReference>
<organism evidence="2 3">
    <name type="scientific">Trichoplax adhaerens</name>
    <name type="common">Trichoplax reptans</name>
    <dbReference type="NCBI Taxonomy" id="10228"/>
    <lineage>
        <taxon>Eukaryota</taxon>
        <taxon>Metazoa</taxon>
        <taxon>Placozoa</taxon>
        <taxon>Uniplacotomia</taxon>
        <taxon>Trichoplacea</taxon>
        <taxon>Trichoplacidae</taxon>
        <taxon>Trichoplax</taxon>
    </lineage>
</organism>